<dbReference type="InterPro" id="IPR024766">
    <property type="entry name" value="Znf_RING_H2"/>
</dbReference>
<keyword evidence="10" id="KW-0833">Ubl conjugation pathway</keyword>
<dbReference type="Proteomes" id="UP000799421">
    <property type="component" value="Unassembled WGS sequence"/>
</dbReference>
<evidence type="ECO:0000256" key="7">
    <source>
        <dbReference type="ARBA" id="ARBA00022723"/>
    </source>
</evidence>
<feature type="transmembrane region" description="Helical" evidence="21">
    <location>
        <begin position="567"/>
        <end position="586"/>
    </location>
</feature>
<comment type="catalytic activity">
    <reaction evidence="1">
        <text>S-ubiquitinyl-[E2 ubiquitin-conjugating enzyme]-L-cysteine + [acceptor protein]-L-lysine = [E2 ubiquitin-conjugating enzyme]-L-cysteine + N(6)-ubiquitinyl-[acceptor protein]-L-lysine.</text>
        <dbReference type="EC" id="2.3.2.27"/>
    </reaction>
</comment>
<feature type="transmembrane region" description="Helical" evidence="21">
    <location>
        <begin position="598"/>
        <end position="618"/>
    </location>
</feature>
<evidence type="ECO:0000313" key="25">
    <source>
        <dbReference type="Proteomes" id="UP000799421"/>
    </source>
</evidence>
<sequence>MADRRAIVLALLLFIFILLPDNGGKSALNQTDDLPTAEHVIATERRMLGLLQNATYGEPKNLTGLEADNGYVWSAMPQVRQQAKEQFLYALGADGERALANGKTETPLFRNITGYVLGQWVHSDVQKNITIPHLNLTHYGTKEHRSPRKLGRNMTSSYGQARFRFHEKDLEKGLVGWSNVTGITADMALQETDIGPEYSIQLYGVHFKDVGQIILSTTSNKFAGIFMLPHFALTSTMFEGARALLNVSISRVVEAQDSGQITSINPWASRSSETENFLDSTNCELIVYLQQQTTTTTVPISFLESELRSPTGAIMPSLPDLRFSMLAFSPDCGYVLESKGEPRFAPQEGNHLVGAKNEVLYDRGRHHLLIFGASIGCQLVLLTRQMREANTPSTRSRISYYTIAMLGMGDGFAAIAFIMLSSLLDHVWINLASAAFLALVSIAFFGMRFMMEVWNAQAPERERRARERAEEIRQGRERLEAALEESGSSQSAERSPSPSNQQDEPAVFMPSDQEGLAPVAAADAGPEDTVAPRTASFGSLYARFYFVLLVVFFLTLNAISWSPVPRSRFFASLVTLYLSFWIPQIYRNAYRNCRRALTWEFVLGQSVLRLVPIAYFYLYPQTVLFTKPRPWTMAFLALWMWVQIVLLASQELLDPRWLVKQSWVPPAYDYYPLLRDDEEGVTMPVGWSDATPSTPLSPVQSLNTPAATGRCASLAKDVKNGERVFDCAICMQEFAVPVAQSGSESSRMGTGLLARGLRRNYMVTPCRHIFHSACLEGWMKFRLQCPICREVLPPL</sequence>
<dbReference type="GO" id="GO:0044695">
    <property type="term" value="C:Dsc E3 ubiquitin ligase complex"/>
    <property type="evidence" value="ECO:0007669"/>
    <property type="project" value="TreeGrafter"/>
</dbReference>
<evidence type="ECO:0000256" key="15">
    <source>
        <dbReference type="ARBA" id="ARBA00063126"/>
    </source>
</evidence>
<name>A0A6A7C6J8_9PEZI</name>
<feature type="compositionally biased region" description="Low complexity" evidence="20">
    <location>
        <begin position="484"/>
        <end position="499"/>
    </location>
</feature>
<keyword evidence="13 21" id="KW-0472">Membrane</keyword>
<dbReference type="GO" id="GO:0016567">
    <property type="term" value="P:protein ubiquitination"/>
    <property type="evidence" value="ECO:0007669"/>
    <property type="project" value="UniProtKB-UniPathway"/>
</dbReference>
<dbReference type="GO" id="GO:0012505">
    <property type="term" value="C:endomembrane system"/>
    <property type="evidence" value="ECO:0007669"/>
    <property type="project" value="UniProtKB-SubCell"/>
</dbReference>
<evidence type="ECO:0000256" key="9">
    <source>
        <dbReference type="ARBA" id="ARBA00022771"/>
    </source>
</evidence>
<dbReference type="Pfam" id="PF12678">
    <property type="entry name" value="zf-rbx1"/>
    <property type="match status" value="1"/>
</dbReference>
<keyword evidence="7" id="KW-0479">Metal-binding</keyword>
<dbReference type="PANTHER" id="PTHR22763:SF162">
    <property type="entry name" value="TRANSMEMBRANE E3 UBIQUITIN-PROTEIN LIGASE 1"/>
    <property type="match status" value="1"/>
</dbReference>
<dbReference type="GO" id="GO:0061630">
    <property type="term" value="F:ubiquitin protein ligase activity"/>
    <property type="evidence" value="ECO:0007669"/>
    <property type="project" value="UniProtKB-EC"/>
</dbReference>
<evidence type="ECO:0000256" key="20">
    <source>
        <dbReference type="SAM" id="MobiDB-lite"/>
    </source>
</evidence>
<evidence type="ECO:0000256" key="19">
    <source>
        <dbReference type="PROSITE-ProRule" id="PRU00175"/>
    </source>
</evidence>
<feature type="transmembrane region" description="Helical" evidence="21">
    <location>
        <begin position="540"/>
        <end position="561"/>
    </location>
</feature>
<evidence type="ECO:0000256" key="11">
    <source>
        <dbReference type="ARBA" id="ARBA00022833"/>
    </source>
</evidence>
<protein>
    <recommendedName>
        <fullName evidence="16">DSC E3 ubiquitin ligase complex subunit A</fullName>
        <ecNumber evidence="4">2.3.2.27</ecNumber>
    </recommendedName>
    <alternativeName>
        <fullName evidence="17">Defective for SREBP cleavage protein A</fullName>
    </alternativeName>
    <alternativeName>
        <fullName evidence="18">RING-type E3 ubiquitin transferase dscA</fullName>
    </alternativeName>
</protein>
<feature type="transmembrane region" description="Helical" evidence="21">
    <location>
        <begin position="398"/>
        <end position="421"/>
    </location>
</feature>
<comment type="subcellular location">
    <subcellularLocation>
        <location evidence="2">Endomembrane system</location>
        <topology evidence="2">Multi-pass membrane protein</topology>
    </subcellularLocation>
</comment>
<accession>A0A6A7C6J8</accession>
<dbReference type="EMBL" id="MU005963">
    <property type="protein sequence ID" value="KAF2863003.1"/>
    <property type="molecule type" value="Genomic_DNA"/>
</dbReference>
<evidence type="ECO:0000313" key="24">
    <source>
        <dbReference type="EMBL" id="KAF2863003.1"/>
    </source>
</evidence>
<gene>
    <name evidence="24" type="ORF">K470DRAFT_255518</name>
</gene>
<evidence type="ECO:0000256" key="8">
    <source>
        <dbReference type="ARBA" id="ARBA00022729"/>
    </source>
</evidence>
<dbReference type="InterPro" id="IPR013083">
    <property type="entry name" value="Znf_RING/FYVE/PHD"/>
</dbReference>
<evidence type="ECO:0000256" key="16">
    <source>
        <dbReference type="ARBA" id="ARBA00071072"/>
    </source>
</evidence>
<evidence type="ECO:0000256" key="1">
    <source>
        <dbReference type="ARBA" id="ARBA00000900"/>
    </source>
</evidence>
<evidence type="ECO:0000256" key="22">
    <source>
        <dbReference type="SAM" id="SignalP"/>
    </source>
</evidence>
<comment type="function">
    <text evidence="14">Catalytic component of the DSC E3 ubiquitin ligase complex which is required for the srbA transcriptional activator proteolytic cleavage to release the soluble transcription factor from the membrane in low oxygen or sterol conditions. Required for growth during hypoxia and triazole drug susceptibility, as well as for virulence in a murine model of invasive pulmonary aspergillosis (IPA).</text>
</comment>
<dbReference type="GO" id="GO:0043161">
    <property type="term" value="P:proteasome-mediated ubiquitin-dependent protein catabolic process"/>
    <property type="evidence" value="ECO:0007669"/>
    <property type="project" value="TreeGrafter"/>
</dbReference>
<dbReference type="SMART" id="SM00184">
    <property type="entry name" value="RING"/>
    <property type="match status" value="1"/>
</dbReference>
<dbReference type="InterPro" id="IPR001841">
    <property type="entry name" value="Znf_RING"/>
</dbReference>
<dbReference type="AlphaFoldDB" id="A0A6A7C6J8"/>
<dbReference type="PANTHER" id="PTHR22763">
    <property type="entry name" value="RING ZINC FINGER PROTEIN"/>
    <property type="match status" value="1"/>
</dbReference>
<organism evidence="24 25">
    <name type="scientific">Piedraia hortae CBS 480.64</name>
    <dbReference type="NCBI Taxonomy" id="1314780"/>
    <lineage>
        <taxon>Eukaryota</taxon>
        <taxon>Fungi</taxon>
        <taxon>Dikarya</taxon>
        <taxon>Ascomycota</taxon>
        <taxon>Pezizomycotina</taxon>
        <taxon>Dothideomycetes</taxon>
        <taxon>Dothideomycetidae</taxon>
        <taxon>Capnodiales</taxon>
        <taxon>Piedraiaceae</taxon>
        <taxon>Piedraia</taxon>
    </lineage>
</organism>
<dbReference type="PROSITE" id="PS50089">
    <property type="entry name" value="ZF_RING_2"/>
    <property type="match status" value="1"/>
</dbReference>
<keyword evidence="8 22" id="KW-0732">Signal</keyword>
<keyword evidence="25" id="KW-1185">Reference proteome</keyword>
<evidence type="ECO:0000259" key="23">
    <source>
        <dbReference type="PROSITE" id="PS50089"/>
    </source>
</evidence>
<evidence type="ECO:0000256" key="3">
    <source>
        <dbReference type="ARBA" id="ARBA00004906"/>
    </source>
</evidence>
<dbReference type="Gene3D" id="3.30.40.10">
    <property type="entry name" value="Zinc/RING finger domain, C3HC4 (zinc finger)"/>
    <property type="match status" value="1"/>
</dbReference>
<dbReference type="UniPathway" id="UPA00143"/>
<comment type="pathway">
    <text evidence="3">Protein modification; protein ubiquitination.</text>
</comment>
<dbReference type="GO" id="GO:0008270">
    <property type="term" value="F:zinc ion binding"/>
    <property type="evidence" value="ECO:0007669"/>
    <property type="project" value="UniProtKB-KW"/>
</dbReference>
<evidence type="ECO:0000256" key="13">
    <source>
        <dbReference type="ARBA" id="ARBA00023136"/>
    </source>
</evidence>
<dbReference type="InterPro" id="IPR021319">
    <property type="entry name" value="DUF2921"/>
</dbReference>
<dbReference type="InterPro" id="IPR050731">
    <property type="entry name" value="HRD1_E3_ubiq-ligases"/>
</dbReference>
<dbReference type="SUPFAM" id="SSF57850">
    <property type="entry name" value="RING/U-box"/>
    <property type="match status" value="1"/>
</dbReference>
<feature type="transmembrane region" description="Helical" evidence="21">
    <location>
        <begin position="427"/>
        <end position="447"/>
    </location>
</feature>
<dbReference type="EC" id="2.3.2.27" evidence="4"/>
<keyword evidence="6 21" id="KW-0812">Transmembrane</keyword>
<keyword evidence="5" id="KW-0808">Transferase</keyword>
<evidence type="ECO:0000256" key="2">
    <source>
        <dbReference type="ARBA" id="ARBA00004127"/>
    </source>
</evidence>
<keyword evidence="11" id="KW-0862">Zinc</keyword>
<feature type="domain" description="RING-type" evidence="23">
    <location>
        <begin position="727"/>
        <end position="789"/>
    </location>
</feature>
<comment type="subunit">
    <text evidence="15">Component of the DSC E3 ubiquitin ligase complex composed of dscA, dscB, dscC and dscD.</text>
</comment>
<dbReference type="FunFam" id="3.30.40.10:FF:000626">
    <property type="entry name" value="Transmembrane ubiquitin ligase 1"/>
    <property type="match status" value="1"/>
</dbReference>
<feature type="region of interest" description="Disordered" evidence="20">
    <location>
        <begin position="483"/>
        <end position="507"/>
    </location>
</feature>
<evidence type="ECO:0000256" key="10">
    <source>
        <dbReference type="ARBA" id="ARBA00022786"/>
    </source>
</evidence>
<keyword evidence="12 21" id="KW-1133">Transmembrane helix</keyword>
<reference evidence="24" key="1">
    <citation type="journal article" date="2020" name="Stud. Mycol.">
        <title>101 Dothideomycetes genomes: a test case for predicting lifestyles and emergence of pathogens.</title>
        <authorList>
            <person name="Haridas S."/>
            <person name="Albert R."/>
            <person name="Binder M."/>
            <person name="Bloem J."/>
            <person name="Labutti K."/>
            <person name="Salamov A."/>
            <person name="Andreopoulos B."/>
            <person name="Baker S."/>
            <person name="Barry K."/>
            <person name="Bills G."/>
            <person name="Bluhm B."/>
            <person name="Cannon C."/>
            <person name="Castanera R."/>
            <person name="Culley D."/>
            <person name="Daum C."/>
            <person name="Ezra D."/>
            <person name="Gonzalez J."/>
            <person name="Henrissat B."/>
            <person name="Kuo A."/>
            <person name="Liang C."/>
            <person name="Lipzen A."/>
            <person name="Lutzoni F."/>
            <person name="Magnuson J."/>
            <person name="Mondo S."/>
            <person name="Nolan M."/>
            <person name="Ohm R."/>
            <person name="Pangilinan J."/>
            <person name="Park H.-J."/>
            <person name="Ramirez L."/>
            <person name="Alfaro M."/>
            <person name="Sun H."/>
            <person name="Tritt A."/>
            <person name="Yoshinaga Y."/>
            <person name="Zwiers L.-H."/>
            <person name="Turgeon B."/>
            <person name="Goodwin S."/>
            <person name="Spatafora J."/>
            <person name="Crous P."/>
            <person name="Grigoriev I."/>
        </authorList>
    </citation>
    <scope>NUCLEOTIDE SEQUENCE</scope>
    <source>
        <strain evidence="24">CBS 480.64</strain>
    </source>
</reference>
<evidence type="ECO:0000256" key="4">
    <source>
        <dbReference type="ARBA" id="ARBA00012483"/>
    </source>
</evidence>
<keyword evidence="9 19" id="KW-0863">Zinc-finger</keyword>
<dbReference type="Pfam" id="PF11145">
    <property type="entry name" value="DUF2921"/>
    <property type="match status" value="2"/>
</dbReference>
<feature type="chain" id="PRO_5025538098" description="DSC E3 ubiquitin ligase complex subunit A" evidence="22">
    <location>
        <begin position="27"/>
        <end position="795"/>
    </location>
</feature>
<evidence type="ECO:0000256" key="18">
    <source>
        <dbReference type="ARBA" id="ARBA00082128"/>
    </source>
</evidence>
<evidence type="ECO:0000256" key="17">
    <source>
        <dbReference type="ARBA" id="ARBA00077885"/>
    </source>
</evidence>
<evidence type="ECO:0000256" key="21">
    <source>
        <dbReference type="SAM" id="Phobius"/>
    </source>
</evidence>
<evidence type="ECO:0000256" key="6">
    <source>
        <dbReference type="ARBA" id="ARBA00022692"/>
    </source>
</evidence>
<evidence type="ECO:0000256" key="5">
    <source>
        <dbReference type="ARBA" id="ARBA00022679"/>
    </source>
</evidence>
<evidence type="ECO:0000256" key="14">
    <source>
        <dbReference type="ARBA" id="ARBA00056116"/>
    </source>
</evidence>
<feature type="transmembrane region" description="Helical" evidence="21">
    <location>
        <begin position="630"/>
        <end position="648"/>
    </location>
</feature>
<feature type="signal peptide" evidence="22">
    <location>
        <begin position="1"/>
        <end position="26"/>
    </location>
</feature>
<dbReference type="OrthoDB" id="9984778at2759"/>
<evidence type="ECO:0000256" key="12">
    <source>
        <dbReference type="ARBA" id="ARBA00022989"/>
    </source>
</evidence>
<proteinExistence type="predicted"/>